<proteinExistence type="predicted"/>
<reference evidence="1 2" key="1">
    <citation type="journal article" date="2007" name="Nature">
        <title>Evolution of genes and genomes on the Drosophila phylogeny.</title>
        <authorList>
            <consortium name="Drosophila 12 Genomes Consortium"/>
            <person name="Clark A.G."/>
            <person name="Eisen M.B."/>
            <person name="Smith D.R."/>
            <person name="Bergman C.M."/>
            <person name="Oliver B."/>
            <person name="Markow T.A."/>
            <person name="Kaufman T.C."/>
            <person name="Kellis M."/>
            <person name="Gelbart W."/>
            <person name="Iyer V.N."/>
            <person name="Pollard D.A."/>
            <person name="Sackton T.B."/>
            <person name="Larracuente A.M."/>
            <person name="Singh N.D."/>
            <person name="Abad J.P."/>
            <person name="Abt D.N."/>
            <person name="Adryan B."/>
            <person name="Aguade M."/>
            <person name="Akashi H."/>
            <person name="Anderson W.W."/>
            <person name="Aquadro C.F."/>
            <person name="Ardell D.H."/>
            <person name="Arguello R."/>
            <person name="Artieri C.G."/>
            <person name="Barbash D.A."/>
            <person name="Barker D."/>
            <person name="Barsanti P."/>
            <person name="Batterham P."/>
            <person name="Batzoglou S."/>
            <person name="Begun D."/>
            <person name="Bhutkar A."/>
            <person name="Blanco E."/>
            <person name="Bosak S.A."/>
            <person name="Bradley R.K."/>
            <person name="Brand A.D."/>
            <person name="Brent M.R."/>
            <person name="Brooks A.N."/>
            <person name="Brown R.H."/>
            <person name="Butlin R.K."/>
            <person name="Caggese C."/>
            <person name="Calvi B.R."/>
            <person name="Bernardo de Carvalho A."/>
            <person name="Caspi A."/>
            <person name="Castrezana S."/>
            <person name="Celniker S.E."/>
            <person name="Chang J.L."/>
            <person name="Chapple C."/>
            <person name="Chatterji S."/>
            <person name="Chinwalla A."/>
            <person name="Civetta A."/>
            <person name="Clifton S.W."/>
            <person name="Comeron J.M."/>
            <person name="Costello J.C."/>
            <person name="Coyne J.A."/>
            <person name="Daub J."/>
            <person name="David R.G."/>
            <person name="Delcher A.L."/>
            <person name="Delehaunty K."/>
            <person name="Do C.B."/>
            <person name="Ebling H."/>
            <person name="Edwards K."/>
            <person name="Eickbush T."/>
            <person name="Evans J.D."/>
            <person name="Filipski A."/>
            <person name="Findeiss S."/>
            <person name="Freyhult E."/>
            <person name="Fulton L."/>
            <person name="Fulton R."/>
            <person name="Garcia A.C."/>
            <person name="Gardiner A."/>
            <person name="Garfield D.A."/>
            <person name="Garvin B.E."/>
            <person name="Gibson G."/>
            <person name="Gilbert D."/>
            <person name="Gnerre S."/>
            <person name="Godfrey J."/>
            <person name="Good R."/>
            <person name="Gotea V."/>
            <person name="Gravely B."/>
            <person name="Greenberg A.J."/>
            <person name="Griffiths-Jones S."/>
            <person name="Gross S."/>
            <person name="Guigo R."/>
            <person name="Gustafson E.A."/>
            <person name="Haerty W."/>
            <person name="Hahn M.W."/>
            <person name="Halligan D.L."/>
            <person name="Halpern A.L."/>
            <person name="Halter G.M."/>
            <person name="Han M.V."/>
            <person name="Heger A."/>
            <person name="Hillier L."/>
            <person name="Hinrichs A.S."/>
            <person name="Holmes I."/>
            <person name="Hoskins R.A."/>
            <person name="Hubisz M.J."/>
            <person name="Hultmark D."/>
            <person name="Huntley M.A."/>
            <person name="Jaffe D.B."/>
            <person name="Jagadeeshan S."/>
            <person name="Jeck W.R."/>
            <person name="Johnson J."/>
            <person name="Jones C.D."/>
            <person name="Jordan W.C."/>
            <person name="Karpen G.H."/>
            <person name="Kataoka E."/>
            <person name="Keightley P.D."/>
            <person name="Kheradpour P."/>
            <person name="Kirkness E.F."/>
            <person name="Koerich L.B."/>
            <person name="Kristiansen K."/>
            <person name="Kudrna D."/>
            <person name="Kulathinal R.J."/>
            <person name="Kumar S."/>
            <person name="Kwok R."/>
            <person name="Lander E."/>
            <person name="Langley C.H."/>
            <person name="Lapoint R."/>
            <person name="Lazzaro B.P."/>
            <person name="Lee S.J."/>
            <person name="Levesque L."/>
            <person name="Li R."/>
            <person name="Lin C.F."/>
            <person name="Lin M.F."/>
            <person name="Lindblad-Toh K."/>
            <person name="Llopart A."/>
            <person name="Long M."/>
            <person name="Low L."/>
            <person name="Lozovsky E."/>
            <person name="Lu J."/>
            <person name="Luo M."/>
            <person name="Machado C.A."/>
            <person name="Makalowski W."/>
            <person name="Marzo M."/>
            <person name="Matsuda M."/>
            <person name="Matzkin L."/>
            <person name="McAllister B."/>
            <person name="McBride C.S."/>
            <person name="McKernan B."/>
            <person name="McKernan K."/>
            <person name="Mendez-Lago M."/>
            <person name="Minx P."/>
            <person name="Mollenhauer M.U."/>
            <person name="Montooth K."/>
            <person name="Mount S.M."/>
            <person name="Mu X."/>
            <person name="Myers E."/>
            <person name="Negre B."/>
            <person name="Newfeld S."/>
            <person name="Nielsen R."/>
            <person name="Noor M.A."/>
            <person name="O'Grady P."/>
            <person name="Pachter L."/>
            <person name="Papaceit M."/>
            <person name="Parisi M.J."/>
            <person name="Parisi M."/>
            <person name="Parts L."/>
            <person name="Pedersen J.S."/>
            <person name="Pesole G."/>
            <person name="Phillippy A.M."/>
            <person name="Ponting C.P."/>
            <person name="Pop M."/>
            <person name="Porcelli D."/>
            <person name="Powell J.R."/>
            <person name="Prohaska S."/>
            <person name="Pruitt K."/>
            <person name="Puig M."/>
            <person name="Quesneville H."/>
            <person name="Ram K.R."/>
            <person name="Rand D."/>
            <person name="Rasmussen M.D."/>
            <person name="Reed L.K."/>
            <person name="Reenan R."/>
            <person name="Reily A."/>
            <person name="Remington K.A."/>
            <person name="Rieger T.T."/>
            <person name="Ritchie M.G."/>
            <person name="Robin C."/>
            <person name="Rogers Y.H."/>
            <person name="Rohde C."/>
            <person name="Rozas J."/>
            <person name="Rubenfield M.J."/>
            <person name="Ruiz A."/>
            <person name="Russo S."/>
            <person name="Salzberg S.L."/>
            <person name="Sanchez-Gracia A."/>
            <person name="Saranga D.J."/>
            <person name="Sato H."/>
            <person name="Schaeffer S.W."/>
            <person name="Schatz M.C."/>
            <person name="Schlenke T."/>
            <person name="Schwartz R."/>
            <person name="Segarra C."/>
            <person name="Singh R.S."/>
            <person name="Sirot L."/>
            <person name="Sirota M."/>
            <person name="Sisneros N.B."/>
            <person name="Smith C.D."/>
            <person name="Smith T.F."/>
            <person name="Spieth J."/>
            <person name="Stage D.E."/>
            <person name="Stark A."/>
            <person name="Stephan W."/>
            <person name="Strausberg R.L."/>
            <person name="Strempel S."/>
            <person name="Sturgill D."/>
            <person name="Sutton G."/>
            <person name="Sutton G.G."/>
            <person name="Tao W."/>
            <person name="Teichmann S."/>
            <person name="Tobari Y.N."/>
            <person name="Tomimura Y."/>
            <person name="Tsolas J.M."/>
            <person name="Valente V.L."/>
            <person name="Venter E."/>
            <person name="Venter J.C."/>
            <person name="Vicario S."/>
            <person name="Vieira F.G."/>
            <person name="Vilella A.J."/>
            <person name="Villasante A."/>
            <person name="Walenz B."/>
            <person name="Wang J."/>
            <person name="Wasserman M."/>
            <person name="Watts T."/>
            <person name="Wilson D."/>
            <person name="Wilson R.K."/>
            <person name="Wing R.A."/>
            <person name="Wolfner M.F."/>
            <person name="Wong A."/>
            <person name="Wong G.K."/>
            <person name="Wu C.I."/>
            <person name="Wu G."/>
            <person name="Yamamoto D."/>
            <person name="Yang H.P."/>
            <person name="Yang S.P."/>
            <person name="Yorke J.A."/>
            <person name="Yoshida K."/>
            <person name="Zdobnov E."/>
            <person name="Zhang P."/>
            <person name="Zhang Y."/>
            <person name="Zimin A.V."/>
            <person name="Baldwin J."/>
            <person name="Abdouelleil A."/>
            <person name="Abdulkadir J."/>
            <person name="Abebe A."/>
            <person name="Abera B."/>
            <person name="Abreu J."/>
            <person name="Acer S.C."/>
            <person name="Aftuck L."/>
            <person name="Alexander A."/>
            <person name="An P."/>
            <person name="Anderson E."/>
            <person name="Anderson S."/>
            <person name="Arachi H."/>
            <person name="Azer M."/>
            <person name="Bachantsang P."/>
            <person name="Barry A."/>
            <person name="Bayul T."/>
            <person name="Berlin A."/>
            <person name="Bessette D."/>
            <person name="Bloom T."/>
            <person name="Blye J."/>
            <person name="Boguslavskiy L."/>
            <person name="Bonnet C."/>
            <person name="Boukhgalter B."/>
            <person name="Bourzgui I."/>
            <person name="Brown A."/>
            <person name="Cahill P."/>
            <person name="Channer S."/>
            <person name="Cheshatsang Y."/>
            <person name="Chuda L."/>
            <person name="Citroen M."/>
            <person name="Collymore A."/>
            <person name="Cooke P."/>
            <person name="Costello M."/>
            <person name="D'Aco K."/>
            <person name="Daza R."/>
            <person name="De Haan G."/>
            <person name="DeGray S."/>
            <person name="DeMaso C."/>
            <person name="Dhargay N."/>
            <person name="Dooley K."/>
            <person name="Dooley E."/>
            <person name="Doricent M."/>
            <person name="Dorje P."/>
            <person name="Dorjee K."/>
            <person name="Dupes A."/>
            <person name="Elong R."/>
            <person name="Falk J."/>
            <person name="Farina A."/>
            <person name="Faro S."/>
            <person name="Ferguson D."/>
            <person name="Fisher S."/>
            <person name="Foley C.D."/>
            <person name="Franke A."/>
            <person name="Friedrich D."/>
            <person name="Gadbois L."/>
            <person name="Gearin G."/>
            <person name="Gearin C.R."/>
            <person name="Giannoukos G."/>
            <person name="Goode T."/>
            <person name="Graham J."/>
            <person name="Grandbois E."/>
            <person name="Grewal S."/>
            <person name="Gyaltsen K."/>
            <person name="Hafez N."/>
            <person name="Hagos B."/>
            <person name="Hall J."/>
            <person name="Henson C."/>
            <person name="Hollinger A."/>
            <person name="Honan T."/>
            <person name="Huard M.D."/>
            <person name="Hughes L."/>
            <person name="Hurhula B."/>
            <person name="Husby M.E."/>
            <person name="Kamat A."/>
            <person name="Kanga B."/>
            <person name="Kashin S."/>
            <person name="Khazanovich D."/>
            <person name="Kisner P."/>
            <person name="Lance K."/>
            <person name="Lara M."/>
            <person name="Lee W."/>
            <person name="Lennon N."/>
            <person name="Letendre F."/>
            <person name="LeVine R."/>
            <person name="Lipovsky A."/>
            <person name="Liu X."/>
            <person name="Liu J."/>
            <person name="Liu S."/>
            <person name="Lokyitsang T."/>
            <person name="Lokyitsang Y."/>
            <person name="Lubonja R."/>
            <person name="Lui A."/>
            <person name="MacDonald P."/>
            <person name="Magnisalis V."/>
            <person name="Maru K."/>
            <person name="Matthews C."/>
            <person name="McCusker W."/>
            <person name="McDonough S."/>
            <person name="Mehta T."/>
            <person name="Meldrim J."/>
            <person name="Meneus L."/>
            <person name="Mihai O."/>
            <person name="Mihalev A."/>
            <person name="Mihova T."/>
            <person name="Mittelman R."/>
            <person name="Mlenga V."/>
            <person name="Montmayeur A."/>
            <person name="Mulrain L."/>
            <person name="Navidi A."/>
            <person name="Naylor J."/>
            <person name="Negash T."/>
            <person name="Nguyen T."/>
            <person name="Nguyen N."/>
            <person name="Nicol R."/>
            <person name="Norbu C."/>
            <person name="Norbu N."/>
            <person name="Novod N."/>
            <person name="O'Neill B."/>
            <person name="Osman S."/>
            <person name="Markiewicz E."/>
            <person name="Oyono O.L."/>
            <person name="Patti C."/>
            <person name="Phunkhang P."/>
            <person name="Pierre F."/>
            <person name="Priest M."/>
            <person name="Raghuraman S."/>
            <person name="Rege F."/>
            <person name="Reyes R."/>
            <person name="Rise C."/>
            <person name="Rogov P."/>
            <person name="Ross K."/>
            <person name="Ryan E."/>
            <person name="Settipalli S."/>
            <person name="Shea T."/>
            <person name="Sherpa N."/>
            <person name="Shi L."/>
            <person name="Shih D."/>
            <person name="Sparrow T."/>
            <person name="Spaulding J."/>
            <person name="Stalker J."/>
            <person name="Stange-Thomann N."/>
            <person name="Stavropoulos S."/>
            <person name="Stone C."/>
            <person name="Strader C."/>
            <person name="Tesfaye S."/>
            <person name="Thomson T."/>
            <person name="Thoulutsang Y."/>
            <person name="Thoulutsang D."/>
            <person name="Topham K."/>
            <person name="Topping I."/>
            <person name="Tsamla T."/>
            <person name="Vassiliev H."/>
            <person name="Vo A."/>
            <person name="Wangchuk T."/>
            <person name="Wangdi T."/>
            <person name="Weiand M."/>
            <person name="Wilkinson J."/>
            <person name="Wilson A."/>
            <person name="Yadav S."/>
            <person name="Young G."/>
            <person name="Yu Q."/>
            <person name="Zembek L."/>
            <person name="Zhong D."/>
            <person name="Zimmer A."/>
            <person name="Zwirko Z."/>
            <person name="Jaffe D.B."/>
            <person name="Alvarez P."/>
            <person name="Brockman W."/>
            <person name="Butler J."/>
            <person name="Chin C."/>
            <person name="Gnerre S."/>
            <person name="Grabherr M."/>
            <person name="Kleber M."/>
            <person name="Mauceli E."/>
            <person name="MacCallum I."/>
        </authorList>
    </citation>
    <scope>NUCLEOTIDE SEQUENCE [LARGE SCALE GENOMIC DNA]</scope>
    <source>
        <strain evidence="1 2">TSC#14021-0224.01</strain>
    </source>
</reference>
<protein>
    <submittedName>
        <fullName evidence="1">Uncharacterized protein</fullName>
    </submittedName>
</protein>
<dbReference type="OMA" id="YQHEVAN"/>
<reference evidence="1 2" key="2">
    <citation type="journal article" date="2008" name="Bioinformatics">
        <title>Assembly reconciliation.</title>
        <authorList>
            <person name="Zimin A.V."/>
            <person name="Smith D.R."/>
            <person name="Sutton G."/>
            <person name="Yorke J.A."/>
        </authorList>
    </citation>
    <scope>NUCLEOTIDE SEQUENCE [LARGE SCALE GENOMIC DNA]</scope>
    <source>
        <strain evidence="1 2">TSC#14021-0224.01</strain>
    </source>
</reference>
<dbReference type="HOGENOM" id="CLU_049665_0_0_1"/>
<evidence type="ECO:0000313" key="1">
    <source>
        <dbReference type="EMBL" id="EDV47687.1"/>
    </source>
</evidence>
<organism evidence="1 2">
    <name type="scientific">Drosophila erecta</name>
    <name type="common">Fruit fly</name>
    <dbReference type="NCBI Taxonomy" id="7220"/>
    <lineage>
        <taxon>Eukaryota</taxon>
        <taxon>Metazoa</taxon>
        <taxon>Ecdysozoa</taxon>
        <taxon>Arthropoda</taxon>
        <taxon>Hexapoda</taxon>
        <taxon>Insecta</taxon>
        <taxon>Pterygota</taxon>
        <taxon>Neoptera</taxon>
        <taxon>Endopterygota</taxon>
        <taxon>Diptera</taxon>
        <taxon>Brachycera</taxon>
        <taxon>Muscomorpha</taxon>
        <taxon>Ephydroidea</taxon>
        <taxon>Drosophilidae</taxon>
        <taxon>Drosophila</taxon>
        <taxon>Sophophora</taxon>
    </lineage>
</organism>
<dbReference type="Proteomes" id="UP000008711">
    <property type="component" value="Unassembled WGS sequence"/>
</dbReference>
<dbReference type="AlphaFoldDB" id="B3NYA2"/>
<sequence>MCSSVGLVVEGVALGSGAQFFPRMTMKREYNTKCFLPDRFCHEVANHYRNYKLQQLGSGCVSRNLGHRRRKRIPSVKKSRTPAFLSSGYAEFRDVWPTHVHYFPRYDDTTYESRSRRSVLSGKLSDKTYNDEVRRIRSAHSCEQLRHLVHRIPWGTDSKIGTSDEVPVASAHGSQTSDCGRPNYKINISKCPAESPQQQLPVNFYGYLQLASSYYERGLQANIKYLQSIGQRNAIKPATGLLFDEVHCDESPVQKLPSRLVTLIKSLPGKDKKKADDYGIWVNIRTVKQEDLAKVQCLDESLDLNSKLESNTADQLTSMCDFYDFDCTTSELEEPTGAVGEKTIEPTFKTTLTASADQRRLCEIIDNLSYLSIGENSCRRQQLTLTLPQITLTDCTAQQVTLHSTSFDIVTLQIPNEANPPSLDLKAT</sequence>
<keyword evidence="2" id="KW-1185">Reference proteome</keyword>
<dbReference type="OrthoDB" id="8036615at2759"/>
<gene>
    <name evidence="1" type="primary">Dere\GG17494</name>
    <name evidence="1" type="synonym">dere_GLEANR_2400</name>
    <name evidence="1" type="synonym">GG17494</name>
    <name evidence="1" type="ORF">Dere_GG17494</name>
</gene>
<dbReference type="eggNOG" id="ENOG502T9CH">
    <property type="taxonomic scope" value="Eukaryota"/>
</dbReference>
<evidence type="ECO:0000313" key="2">
    <source>
        <dbReference type="Proteomes" id="UP000008711"/>
    </source>
</evidence>
<dbReference type="PhylomeDB" id="B3NYA2"/>
<accession>B3NYA2</accession>
<dbReference type="EMBL" id="CH954180">
    <property type="protein sequence ID" value="EDV47687.1"/>
    <property type="molecule type" value="Genomic_DNA"/>
</dbReference>
<name>B3NYA2_DROER</name>